<dbReference type="SUPFAM" id="SSF82171">
    <property type="entry name" value="DPP6 N-terminal domain-like"/>
    <property type="match status" value="1"/>
</dbReference>
<dbReference type="Proteomes" id="UP000017148">
    <property type="component" value="Unassembled WGS sequence"/>
</dbReference>
<dbReference type="Gene3D" id="1.10.390.10">
    <property type="entry name" value="Neutral Protease Domain 2"/>
    <property type="match status" value="1"/>
</dbReference>
<organism evidence="2 3">
    <name type="scientific">Chitinivibrio alkaliphilus ACht1</name>
    <dbReference type="NCBI Taxonomy" id="1313304"/>
    <lineage>
        <taxon>Bacteria</taxon>
        <taxon>Pseudomonadati</taxon>
        <taxon>Fibrobacterota</taxon>
        <taxon>Chitinivibrionia</taxon>
        <taxon>Chitinivibrionales</taxon>
        <taxon>Chitinivibrionaceae</taxon>
        <taxon>Chitinivibrio</taxon>
    </lineage>
</organism>
<comment type="similarity">
    <text evidence="1">Belongs to the TolB family.</text>
</comment>
<dbReference type="InterPro" id="IPR011042">
    <property type="entry name" value="6-blade_b-propeller_TolB-like"/>
</dbReference>
<evidence type="ECO:0000256" key="1">
    <source>
        <dbReference type="ARBA" id="ARBA00009820"/>
    </source>
</evidence>
<evidence type="ECO:0000313" key="2">
    <source>
        <dbReference type="EMBL" id="ERP39267.1"/>
    </source>
</evidence>
<dbReference type="InterPro" id="IPR011659">
    <property type="entry name" value="WD40"/>
</dbReference>
<dbReference type="eggNOG" id="COG0823">
    <property type="taxonomic scope" value="Bacteria"/>
</dbReference>
<dbReference type="AlphaFoldDB" id="U7DB71"/>
<dbReference type="OrthoDB" id="9799878at2"/>
<gene>
    <name evidence="2" type="ORF">CALK_0058</name>
</gene>
<sequence>MKFAILLFLFTIIVYGESPWVYAHKTLSLENFSIHYPKEYERYAHEVGKILEDIYPIFTEKYGLVLPNKTDVIISRDNHNSWAAAVQNTISIGVEPMDFNLRGTSQWLENVVTHEFSHIASISTGFKFPAWMPYIQAGTFSHPNEQNQVNGLYIYPSDILPPWFFEGIAQYDSKLYGTESWDSHRDMILRAKIREDSLMSWDDLSVFRGRADAYEMVYNHGFSLVSYINEMYGDGKVQAILRASSRVGRGNFDRSIEEVLGISGRELYDEWKSSLQKRYEQQVAQLGDTTEARAISNHGFNNFSPRFSEDGSRLFYLSNAESATFGQQLYSYNLDSFYEISYDDTVRSRLENHFVTGSYDILNDTLVTFSSTHSPQSRIPHSEGGGRYRTLYRGGISPTDSAVSRQRRRSLVQMSENGNFTAPSFSPTGDTVAAAFSRRGVATLALLDTTGSILREIPDFLEDNNPITALFSTHWAPQKDRIAFDFLDRESRSVAWYDLRKDSLVVLESPGVDARDPFFSHTGDALYFASDQSGIFNIYRHCLETNRTVQVTNVTTGAFSPAVDSAENRLAYTGYTAGGYHIFLKESLPDSLFTTPSSAQLEDRSPAFSQDDLFDAQRTLSGSVEPYRALPRRPLIVPTLMHESILSREDDLSRGISHLKYGVVANILDPLSWNDQGNAFTAFYLTESLWQQFRNAVFFDSYNRSDNKKIAYDLGLAFHTGMFPVDMDLFFFFRNVPATNEFVHDYSGEDVLEESDVSIQPSMLELKLSHALGNSFRGTFFTSYLNQNNQINISPFEDGSQYLRLQVGSIFRQGFLVSLLQQPYTERREISPYGLALRLQYDYSLGRFVDEERILTIENGRIQSNLNRYNFHTFSGEMKYGSPSFLLPDFDTEINVGATYIRIPQGTRDRIDSLREGATSKDNYIGGFPSFFQPSLILPGYSLSYRADSTLYELRDEYGNVTDTMVYYEDSLLVSDNIILDASLSYRVPLWPGETIDRTLGFLYFDRLFGGVNFGGALTAENVEDLTNKSHKDILLYFGTELRLQTIAFNGFPLSMSFRWDRGLDKPAPVGGDRFTFMFGFAFDNWNIIAEPAGHRHFDGVRHIPTAMGP</sequence>
<dbReference type="PANTHER" id="PTHR36842">
    <property type="entry name" value="PROTEIN TOLB HOMOLOG"/>
    <property type="match status" value="1"/>
</dbReference>
<dbReference type="EMBL" id="ASJR01000001">
    <property type="protein sequence ID" value="ERP39267.1"/>
    <property type="molecule type" value="Genomic_DNA"/>
</dbReference>
<dbReference type="PANTHER" id="PTHR36842:SF1">
    <property type="entry name" value="PROTEIN TOLB"/>
    <property type="match status" value="1"/>
</dbReference>
<protein>
    <submittedName>
        <fullName evidence="2">Tol biopolymer transport system periplasmic component</fullName>
    </submittedName>
</protein>
<evidence type="ECO:0000313" key="3">
    <source>
        <dbReference type="Proteomes" id="UP000017148"/>
    </source>
</evidence>
<accession>U7DB71</accession>
<dbReference type="InterPro" id="IPR027268">
    <property type="entry name" value="Peptidase_M4/M1_CTD_sf"/>
</dbReference>
<reference evidence="2 3" key="1">
    <citation type="journal article" date="2013" name="Environ. Microbiol.">
        <title>Genome analysis of Chitinivibrio alkaliphilus gen. nov., sp. nov., a novel extremely haloalkaliphilic anaerobic chitinolytic bacterium from the candidate phylum Termite Group 3.</title>
        <authorList>
            <person name="Sorokin D.Y."/>
            <person name="Gumerov V.M."/>
            <person name="Rakitin A.L."/>
            <person name="Beletsky A.V."/>
            <person name="Damste J.S."/>
            <person name="Muyzer G."/>
            <person name="Mardanov A.V."/>
            <person name="Ravin N.V."/>
        </authorList>
    </citation>
    <scope>NUCLEOTIDE SEQUENCE [LARGE SCALE GENOMIC DNA]</scope>
    <source>
        <strain evidence="2 3">ACht1</strain>
    </source>
</reference>
<keyword evidence="3" id="KW-1185">Reference proteome</keyword>
<comment type="caution">
    <text evidence="2">The sequence shown here is derived from an EMBL/GenBank/DDBJ whole genome shotgun (WGS) entry which is preliminary data.</text>
</comment>
<dbReference type="Gene3D" id="2.120.10.30">
    <property type="entry name" value="TolB, C-terminal domain"/>
    <property type="match status" value="1"/>
</dbReference>
<proteinExistence type="inferred from homology"/>
<dbReference type="Pfam" id="PF07676">
    <property type="entry name" value="PD40"/>
    <property type="match status" value="2"/>
</dbReference>
<dbReference type="STRING" id="1313304.CALK_0058"/>
<dbReference type="RefSeq" id="WP_022635627.1">
    <property type="nucleotide sequence ID" value="NZ_ASJR01000001.1"/>
</dbReference>
<name>U7DB71_9BACT</name>